<dbReference type="AlphaFoldDB" id="A0A3G2UUL8"/>
<evidence type="ECO:0008006" key="3">
    <source>
        <dbReference type="Google" id="ProtNLM"/>
    </source>
</evidence>
<dbReference type="EMBL" id="CP033230">
    <property type="protein sequence ID" value="AYO78314.1"/>
    <property type="molecule type" value="Genomic_DNA"/>
</dbReference>
<evidence type="ECO:0000313" key="1">
    <source>
        <dbReference type="EMBL" id="AYO78314.1"/>
    </source>
</evidence>
<reference evidence="1 2" key="1">
    <citation type="submission" date="2018-10" db="EMBL/GenBank/DDBJ databases">
        <title>Characterization and genome analysis of a novel bacterium Sphingobium yanoikuyae SJTF8 capable of degrading PAHs.</title>
        <authorList>
            <person name="Yin C."/>
            <person name="Xiong W."/>
            <person name="Liang R."/>
        </authorList>
    </citation>
    <scope>NUCLEOTIDE SEQUENCE [LARGE SCALE GENOMIC DNA]</scope>
    <source>
        <strain evidence="1 2">SJTF8</strain>
    </source>
</reference>
<sequence length="218" mass="23507">MTILSPALDAAFAGARVTMFGALRMQLPEGLDVRLLDGSAEIEIDGQDYYGHVDGFGSWESIDEIEDGFGDEAPGTSITILAESDEAAALMSDPDNQGSVVTVMVGARDDATGLSIGDPYVPLRGIVDVPVHSFGLRKCSVDFDIVSEMDYLMLNDEDRVMSSNFHRRVWPDEAGMDHVTGVAENGYWGTNPPTGGVEKVTGWKAVRQAIDTNRQASF</sequence>
<organism evidence="1 2">
    <name type="scientific">Sphingobium yanoikuyae</name>
    <name type="common">Sphingomonas yanoikuyae</name>
    <dbReference type="NCBI Taxonomy" id="13690"/>
    <lineage>
        <taxon>Bacteria</taxon>
        <taxon>Pseudomonadati</taxon>
        <taxon>Pseudomonadota</taxon>
        <taxon>Alphaproteobacteria</taxon>
        <taxon>Sphingomonadales</taxon>
        <taxon>Sphingomonadaceae</taxon>
        <taxon>Sphingobium</taxon>
    </lineage>
</organism>
<name>A0A3G2UUL8_SPHYA</name>
<evidence type="ECO:0000313" key="2">
    <source>
        <dbReference type="Proteomes" id="UP000280708"/>
    </source>
</evidence>
<dbReference type="RefSeq" id="WP_122129821.1">
    <property type="nucleotide sequence ID" value="NZ_CP033230.1"/>
</dbReference>
<accession>A0A3G2UUL8</accession>
<dbReference type="Proteomes" id="UP000280708">
    <property type="component" value="Chromosome"/>
</dbReference>
<gene>
    <name evidence="1" type="ORF">EBF16_16315</name>
</gene>
<protein>
    <recommendedName>
        <fullName evidence="3">DUF2163 domain-containing protein</fullName>
    </recommendedName>
</protein>
<proteinExistence type="predicted"/>